<evidence type="ECO:0000313" key="2">
    <source>
        <dbReference type="Proteomes" id="UP001500642"/>
    </source>
</evidence>
<sequence length="135" mass="14776">MPPPRVWEELIAVEHWPRWWPGIRSARVIADPGEGAPGRRVALTIGSPLGHRMRFALELTETRPPERALVRAAGDLRGTGRLTAAEAGAGSALTITWCVVSRRRLVRALRPLAPWAHGRVMAAGERGLRERLASG</sequence>
<reference evidence="2" key="1">
    <citation type="journal article" date="2019" name="Int. J. Syst. Evol. Microbiol.">
        <title>The Global Catalogue of Microorganisms (GCM) 10K type strain sequencing project: providing services to taxonomists for standard genome sequencing and annotation.</title>
        <authorList>
            <consortium name="The Broad Institute Genomics Platform"/>
            <consortium name="The Broad Institute Genome Sequencing Center for Infectious Disease"/>
            <person name="Wu L."/>
            <person name="Ma J."/>
        </authorList>
    </citation>
    <scope>NUCLEOTIDE SEQUENCE [LARGE SCALE GENOMIC DNA]</scope>
    <source>
        <strain evidence="2">JCM 17808</strain>
    </source>
</reference>
<dbReference type="Proteomes" id="UP001500642">
    <property type="component" value="Unassembled WGS sequence"/>
</dbReference>
<protein>
    <submittedName>
        <fullName evidence="1">SRPBCC family protein</fullName>
    </submittedName>
</protein>
<organism evidence="1 2">
    <name type="scientific">Brevibacterium pityocampae</name>
    <dbReference type="NCBI Taxonomy" id="506594"/>
    <lineage>
        <taxon>Bacteria</taxon>
        <taxon>Bacillati</taxon>
        <taxon>Actinomycetota</taxon>
        <taxon>Actinomycetes</taxon>
        <taxon>Micrococcales</taxon>
        <taxon>Brevibacteriaceae</taxon>
        <taxon>Brevibacterium</taxon>
    </lineage>
</organism>
<accession>A0ABP8JHR1</accession>
<name>A0ABP8JHR1_9MICO</name>
<dbReference type="SUPFAM" id="SSF55961">
    <property type="entry name" value="Bet v1-like"/>
    <property type="match status" value="1"/>
</dbReference>
<dbReference type="InterPro" id="IPR019587">
    <property type="entry name" value="Polyketide_cyclase/dehydratase"/>
</dbReference>
<dbReference type="Pfam" id="PF10604">
    <property type="entry name" value="Polyketide_cyc2"/>
    <property type="match status" value="1"/>
</dbReference>
<dbReference type="EMBL" id="BAABGL010000012">
    <property type="protein sequence ID" value="GAA4391000.1"/>
    <property type="molecule type" value="Genomic_DNA"/>
</dbReference>
<dbReference type="Gene3D" id="3.30.530.20">
    <property type="match status" value="1"/>
</dbReference>
<proteinExistence type="predicted"/>
<evidence type="ECO:0000313" key="1">
    <source>
        <dbReference type="EMBL" id="GAA4391000.1"/>
    </source>
</evidence>
<comment type="caution">
    <text evidence="1">The sequence shown here is derived from an EMBL/GenBank/DDBJ whole genome shotgun (WGS) entry which is preliminary data.</text>
</comment>
<keyword evidence="2" id="KW-1185">Reference proteome</keyword>
<gene>
    <name evidence="1" type="ORF">GCM10023167_17990</name>
</gene>
<dbReference type="InterPro" id="IPR023393">
    <property type="entry name" value="START-like_dom_sf"/>
</dbReference>